<dbReference type="PANTHER" id="PTHR34821">
    <property type="entry name" value="INNER MEMBRANE PROTEIN YDCZ"/>
    <property type="match status" value="1"/>
</dbReference>
<dbReference type="EMBL" id="CP048620">
    <property type="protein sequence ID" value="QPJ66420.1"/>
    <property type="molecule type" value="Genomic_DNA"/>
</dbReference>
<evidence type="ECO:0000313" key="2">
    <source>
        <dbReference type="EMBL" id="QPJ66420.1"/>
    </source>
</evidence>
<proteinExistence type="predicted"/>
<keyword evidence="1" id="KW-1133">Transmembrane helix</keyword>
<feature type="transmembrane region" description="Helical" evidence="1">
    <location>
        <begin position="125"/>
        <end position="144"/>
    </location>
</feature>
<keyword evidence="1" id="KW-0812">Transmembrane</keyword>
<organism evidence="2 3">
    <name type="scientific">Candidatus Nitrohelix vancouverensis</name>
    <dbReference type="NCBI Taxonomy" id="2705534"/>
    <lineage>
        <taxon>Bacteria</taxon>
        <taxon>Pseudomonadati</taxon>
        <taxon>Nitrospinota/Tectimicrobiota group</taxon>
        <taxon>Nitrospinota</taxon>
        <taxon>Nitrospinia</taxon>
        <taxon>Nitrospinales</taxon>
        <taxon>Nitrospinaceae</taxon>
        <taxon>Candidatus Nitrohelix</taxon>
    </lineage>
</organism>
<reference evidence="3" key="1">
    <citation type="submission" date="2020-02" db="EMBL/GenBank/DDBJ databases">
        <title>Genomic and physiological characterization of two novel Nitrospinaceae genera.</title>
        <authorList>
            <person name="Mueller A.J."/>
            <person name="Jung M.-Y."/>
            <person name="Strachan C.R."/>
            <person name="Herbold C.W."/>
            <person name="Kirkegaard R.H."/>
            <person name="Daims H."/>
        </authorList>
    </citation>
    <scope>NUCLEOTIDE SEQUENCE [LARGE SCALE GENOMIC DNA]</scope>
</reference>
<protein>
    <submittedName>
        <fullName evidence="2">DMT family transporter</fullName>
    </submittedName>
</protein>
<dbReference type="KEGG" id="nva:G3M78_13850"/>
<keyword evidence="1" id="KW-0472">Membrane</keyword>
<evidence type="ECO:0000313" key="3">
    <source>
        <dbReference type="Proteomes" id="UP000594464"/>
    </source>
</evidence>
<dbReference type="Pfam" id="PF04657">
    <property type="entry name" value="DMT_YdcZ"/>
    <property type="match status" value="1"/>
</dbReference>
<dbReference type="Proteomes" id="UP000594464">
    <property type="component" value="Chromosome"/>
</dbReference>
<feature type="transmembrane region" description="Helical" evidence="1">
    <location>
        <begin position="33"/>
        <end position="51"/>
    </location>
</feature>
<feature type="transmembrane region" description="Helical" evidence="1">
    <location>
        <begin position="71"/>
        <end position="88"/>
    </location>
</feature>
<evidence type="ECO:0000256" key="1">
    <source>
        <dbReference type="SAM" id="Phobius"/>
    </source>
</evidence>
<dbReference type="InterPro" id="IPR006750">
    <property type="entry name" value="YdcZ"/>
</dbReference>
<feature type="transmembrane region" description="Helical" evidence="1">
    <location>
        <begin position="95"/>
        <end position="113"/>
    </location>
</feature>
<accession>A0A7T0G4H4</accession>
<feature type="transmembrane region" description="Helical" evidence="1">
    <location>
        <begin position="6"/>
        <end position="26"/>
    </location>
</feature>
<gene>
    <name evidence="2" type="ORF">G3M78_13850</name>
</gene>
<name>A0A7T0G4H4_9BACT</name>
<dbReference type="GO" id="GO:0005886">
    <property type="term" value="C:plasma membrane"/>
    <property type="evidence" value="ECO:0007669"/>
    <property type="project" value="TreeGrafter"/>
</dbReference>
<dbReference type="AlphaFoldDB" id="A0A7T0G4H4"/>
<dbReference type="PANTHER" id="PTHR34821:SF2">
    <property type="entry name" value="INNER MEMBRANE PROTEIN YDCZ"/>
    <property type="match status" value="1"/>
</dbReference>
<sequence>MGYFYLGLALLGGIAIPIQVGINASLAKQLDSSTMAAFISFAVGAIGLLIYNLTTRQSLPAFDTAARLPVWMWAGGLLGAFVVWVAIASGHKIGALSLMGAFLAGQLFATLVIDHYGLLGFPERPLNWERMLGTGFLILGVALIRKF</sequence>